<proteinExistence type="predicted"/>
<sequence length="180" mass="19967">MRKTLLAALIVLTSQQAVANQDQRVTMSNFNYDYVEARIGASPLTFGAAFSTSVHPNAHFIASADSKFEGDFDFTGGFGFHAPINNWADITGEMLAHITDNGNHHKTDTGMEVNIGIRQWLGPQFEVGGETGYLSVGDLDQWMGSVYGRFHSTELFSLGVEARFNHIYDEQLMFTARFAF</sequence>
<feature type="chain" id="PRO_5046097284" description="Outer membrane protein beta-barrel domain-containing protein" evidence="1">
    <location>
        <begin position="20"/>
        <end position="180"/>
    </location>
</feature>
<dbReference type="EMBL" id="CAKLCM010000002">
    <property type="protein sequence ID" value="CAH0525805.1"/>
    <property type="molecule type" value="Genomic_DNA"/>
</dbReference>
<evidence type="ECO:0000313" key="3">
    <source>
        <dbReference type="Proteomes" id="UP000838160"/>
    </source>
</evidence>
<protein>
    <recommendedName>
        <fullName evidence="4">Outer membrane protein beta-barrel domain-containing protein</fullName>
    </recommendedName>
</protein>
<reference evidence="2" key="1">
    <citation type="submission" date="2021-12" db="EMBL/GenBank/DDBJ databases">
        <authorList>
            <person name="Rodrigo-Torres L."/>
            <person name="Arahal R. D."/>
            <person name="Lucena T."/>
        </authorList>
    </citation>
    <scope>NUCLEOTIDE SEQUENCE</scope>
    <source>
        <strain evidence="2">CECT 8226</strain>
    </source>
</reference>
<keyword evidence="1" id="KW-0732">Signal</keyword>
<evidence type="ECO:0008006" key="4">
    <source>
        <dbReference type="Google" id="ProtNLM"/>
    </source>
</evidence>
<evidence type="ECO:0000256" key="1">
    <source>
        <dbReference type="SAM" id="SignalP"/>
    </source>
</evidence>
<gene>
    <name evidence="2" type="ORF">VHP8226_01336</name>
</gene>
<comment type="caution">
    <text evidence="2">The sequence shown here is derived from an EMBL/GenBank/DDBJ whole genome shotgun (WGS) entry which is preliminary data.</text>
</comment>
<keyword evidence="3" id="KW-1185">Reference proteome</keyword>
<feature type="signal peptide" evidence="1">
    <location>
        <begin position="1"/>
        <end position="19"/>
    </location>
</feature>
<organism evidence="2 3">
    <name type="scientific">Vibrio hippocampi</name>
    <dbReference type="NCBI Taxonomy" id="654686"/>
    <lineage>
        <taxon>Bacteria</taxon>
        <taxon>Pseudomonadati</taxon>
        <taxon>Pseudomonadota</taxon>
        <taxon>Gammaproteobacteria</taxon>
        <taxon>Vibrionales</taxon>
        <taxon>Vibrionaceae</taxon>
        <taxon>Vibrio</taxon>
    </lineage>
</organism>
<dbReference type="Proteomes" id="UP000838160">
    <property type="component" value="Unassembled WGS sequence"/>
</dbReference>
<dbReference type="RefSeq" id="WP_237484303.1">
    <property type="nucleotide sequence ID" value="NZ_CAKLCM010000002.1"/>
</dbReference>
<name>A0ABM8ZGP6_9VIBR</name>
<accession>A0ABM8ZGP6</accession>
<evidence type="ECO:0000313" key="2">
    <source>
        <dbReference type="EMBL" id="CAH0525805.1"/>
    </source>
</evidence>